<keyword evidence="4" id="KW-0378">Hydrolase</keyword>
<evidence type="ECO:0000256" key="1">
    <source>
        <dbReference type="SAM" id="MobiDB-lite"/>
    </source>
</evidence>
<dbReference type="RefSeq" id="WP_425435620.1">
    <property type="nucleotide sequence ID" value="NZ_FPCG01000006.1"/>
</dbReference>
<keyword evidence="4" id="KW-0540">Nuclease</keyword>
<feature type="region of interest" description="Disordered" evidence="1">
    <location>
        <begin position="36"/>
        <end position="71"/>
    </location>
</feature>
<dbReference type="Proteomes" id="UP000198881">
    <property type="component" value="Unassembled WGS sequence"/>
</dbReference>
<keyword evidence="4" id="KW-0255">Endonuclease</keyword>
<reference evidence="4 5" key="1">
    <citation type="submission" date="2016-10" db="EMBL/GenBank/DDBJ databases">
        <authorList>
            <person name="de Groot N.N."/>
        </authorList>
    </citation>
    <scope>NUCLEOTIDE SEQUENCE [LARGE SCALE GENOMIC DNA]</scope>
    <source>
        <strain evidence="4 5">CGMCC 1.7054</strain>
    </source>
</reference>
<dbReference type="AlphaFoldDB" id="A0A1I7MN28"/>
<proteinExistence type="predicted"/>
<keyword evidence="5" id="KW-1185">Reference proteome</keyword>
<keyword evidence="4" id="KW-0269">Exonuclease</keyword>
<dbReference type="GO" id="GO:0004527">
    <property type="term" value="F:exonuclease activity"/>
    <property type="evidence" value="ECO:0007669"/>
    <property type="project" value="UniProtKB-KW"/>
</dbReference>
<evidence type="ECO:0000259" key="3">
    <source>
        <dbReference type="Pfam" id="PF03372"/>
    </source>
</evidence>
<feature type="compositionally biased region" description="Basic and acidic residues" evidence="1">
    <location>
        <begin position="366"/>
        <end position="375"/>
    </location>
</feature>
<keyword evidence="2" id="KW-0732">Signal</keyword>
<dbReference type="EMBL" id="FPCG01000006">
    <property type="protein sequence ID" value="SFV23320.1"/>
    <property type="molecule type" value="Genomic_DNA"/>
</dbReference>
<gene>
    <name evidence="4" type="ORF">SAMN04487966_106165</name>
</gene>
<feature type="domain" description="Endonuclease/exonuclease/phosphatase" evidence="3">
    <location>
        <begin position="77"/>
        <end position="427"/>
    </location>
</feature>
<protein>
    <submittedName>
        <fullName evidence="4">Endonuclease/Exonuclease/phosphatase family protein</fullName>
    </submittedName>
</protein>
<dbReference type="SUPFAM" id="SSF56219">
    <property type="entry name" value="DNase I-like"/>
    <property type="match status" value="1"/>
</dbReference>
<name>A0A1I7MN28_9MICC</name>
<feature type="signal peptide" evidence="2">
    <location>
        <begin position="1"/>
        <end position="32"/>
    </location>
</feature>
<sequence length="440" mass="47913">MRTPRATRVSRLASAAVLTGALTLPFALPATAAGEPHAPAPAAVGKNAVRPGAAGTAGKGASMSEQAREKHTVRVATYNASLNRGSEGQLVQDLSTRDHEQAQSIAEVIQINDPDILLINEFDYVEGGRAAELFRDNYLAVGQNGQDPVDYPYHYVAPVNTGVPSGMDLNQDGTVGGGDDAWGFGLFPGQYGMVVYSKFPILKEDVRTFQQFRWKDMPQNQMPTDYYTPEQQERLRLSSKSHWDVPVQVGGTTVHVLAAHPTPPSFDGPEDRNGRRNNDEIRFWADYVTGGQEASYIYDDDGRHGGLDRGERFVILGDYNSDPLDGDSYPGAIDQLLQHTRVRDPQQSSAGGAEAAVRQGGANLTHRTDPRHDTADFNDVPSPGNLRVDYALPSRNLPLRDGGVFWPEPGQPGADLTGEYPFPTSDHRLVWVEVKVPGAR</sequence>
<dbReference type="STRING" id="574650.SAMN04487966_106165"/>
<evidence type="ECO:0000313" key="4">
    <source>
        <dbReference type="EMBL" id="SFV23320.1"/>
    </source>
</evidence>
<feature type="chain" id="PRO_5011653992" evidence="2">
    <location>
        <begin position="33"/>
        <end position="440"/>
    </location>
</feature>
<evidence type="ECO:0000256" key="2">
    <source>
        <dbReference type="SAM" id="SignalP"/>
    </source>
</evidence>
<dbReference type="Gene3D" id="3.60.10.10">
    <property type="entry name" value="Endonuclease/exonuclease/phosphatase"/>
    <property type="match status" value="1"/>
</dbReference>
<dbReference type="InterPro" id="IPR036691">
    <property type="entry name" value="Endo/exonu/phosph_ase_sf"/>
</dbReference>
<accession>A0A1I7MN28</accession>
<feature type="region of interest" description="Disordered" evidence="1">
    <location>
        <begin position="342"/>
        <end position="383"/>
    </location>
</feature>
<evidence type="ECO:0000313" key="5">
    <source>
        <dbReference type="Proteomes" id="UP000198881"/>
    </source>
</evidence>
<organism evidence="4 5">
    <name type="scientific">Micrococcus terreus</name>
    <dbReference type="NCBI Taxonomy" id="574650"/>
    <lineage>
        <taxon>Bacteria</taxon>
        <taxon>Bacillati</taxon>
        <taxon>Actinomycetota</taxon>
        <taxon>Actinomycetes</taxon>
        <taxon>Micrococcales</taxon>
        <taxon>Micrococcaceae</taxon>
        <taxon>Micrococcus</taxon>
    </lineage>
</organism>
<dbReference type="GO" id="GO:0004519">
    <property type="term" value="F:endonuclease activity"/>
    <property type="evidence" value="ECO:0007669"/>
    <property type="project" value="UniProtKB-KW"/>
</dbReference>
<dbReference type="InterPro" id="IPR005135">
    <property type="entry name" value="Endo/exonuclease/phosphatase"/>
</dbReference>
<dbReference type="Pfam" id="PF03372">
    <property type="entry name" value="Exo_endo_phos"/>
    <property type="match status" value="1"/>
</dbReference>